<dbReference type="Gene3D" id="3.10.180.10">
    <property type="entry name" value="2,3-Dihydroxybiphenyl 1,2-Dioxygenase, domain 1"/>
    <property type="match status" value="2"/>
</dbReference>
<reference evidence="10 11" key="1">
    <citation type="journal article" date="2015" name="Genome Announc.">
        <title>Draft Genome Sequence of Rhodococcus rhodochrous Strain KG-21, a Soil Isolate from Oil Fields of Krishna-Godavari Basin, India.</title>
        <authorList>
            <person name="Dawar C."/>
            <person name="Aggarwal R.K."/>
        </authorList>
    </citation>
    <scope>NUCLEOTIDE SEQUENCE [LARGE SCALE GENOMIC DNA]</scope>
    <source>
        <strain evidence="10 11">KG-21</strain>
    </source>
</reference>
<dbReference type="InterPro" id="IPR051332">
    <property type="entry name" value="Fosfomycin_Res_Enzymes"/>
</dbReference>
<dbReference type="InterPro" id="IPR000486">
    <property type="entry name" value="Xdiol_ring_cleave_dOase_1/2"/>
</dbReference>
<keyword evidence="5 8" id="KW-0223">Dioxygenase</keyword>
<dbReference type="Pfam" id="PF22632">
    <property type="entry name" value="BphC_D1"/>
    <property type="match status" value="1"/>
</dbReference>
<dbReference type="AlphaFoldDB" id="A0A0M8PP21"/>
<gene>
    <name evidence="10" type="ORF">Z051_11025</name>
</gene>
<reference evidence="11" key="2">
    <citation type="submission" date="2015-01" db="EMBL/GenBank/DDBJ databases">
        <title>Draft genome sequence of potential hydrocarbon metabolising strain of Rhodococcus rhodochrous.</title>
        <authorList>
            <person name="Aggarwal R.K."/>
            <person name="Dawar C."/>
        </authorList>
    </citation>
    <scope>NUCLEOTIDE SEQUENCE [LARGE SCALE GENOMIC DNA]</scope>
    <source>
        <strain evidence="11">KG-21</strain>
    </source>
</reference>
<keyword evidence="3" id="KW-0479">Metal-binding</keyword>
<dbReference type="PROSITE" id="PS00082">
    <property type="entry name" value="EXTRADIOL_DIOXYGENAS"/>
    <property type="match status" value="1"/>
</dbReference>
<proteinExistence type="inferred from homology"/>
<name>A0A0M8PP21_RHORH</name>
<keyword evidence="6 8" id="KW-0560">Oxidoreductase</keyword>
<feature type="domain" description="VOC" evidence="9">
    <location>
        <begin position="5"/>
        <end position="121"/>
    </location>
</feature>
<dbReference type="GO" id="GO:0008198">
    <property type="term" value="F:ferrous iron binding"/>
    <property type="evidence" value="ECO:0007669"/>
    <property type="project" value="InterPro"/>
</dbReference>
<dbReference type="PATRIC" id="fig|1441923.3.peg.2428"/>
<evidence type="ECO:0000259" key="9">
    <source>
        <dbReference type="PROSITE" id="PS51819"/>
    </source>
</evidence>
<evidence type="ECO:0000256" key="5">
    <source>
        <dbReference type="ARBA" id="ARBA00022964"/>
    </source>
</evidence>
<dbReference type="InterPro" id="IPR037523">
    <property type="entry name" value="VOC_core"/>
</dbReference>
<dbReference type="InterPro" id="IPR004360">
    <property type="entry name" value="Glyas_Fos-R_dOase_dom"/>
</dbReference>
<evidence type="ECO:0000313" key="10">
    <source>
        <dbReference type="EMBL" id="KOS56139.1"/>
    </source>
</evidence>
<dbReference type="SUPFAM" id="SSF54593">
    <property type="entry name" value="Glyoxalase/Bleomycin resistance protein/Dihydroxybiphenyl dioxygenase"/>
    <property type="match status" value="2"/>
</dbReference>
<feature type="domain" description="VOC" evidence="9">
    <location>
        <begin position="144"/>
        <end position="264"/>
    </location>
</feature>
<evidence type="ECO:0000313" key="11">
    <source>
        <dbReference type="Proteomes" id="UP000037712"/>
    </source>
</evidence>
<sequence>MSVSRLGALSVDVADLASWQYLLVDLLGLEARPRTSDDVPLLIRLDEHHHRIALHPAAQDRIRRITWEVDSPEQLRTLADRVEAEGIEVDWMPTDDPETRSAVAAFRFDDADGFPNEIRFGPTVDHRPLQQGGPISGFVTGELGLGHVVLMCRNYPAAVDFYTRVLGFRLSDYIVWDGADATFLHCNPRHHSLALMNECFHFRGGDFNHLMIEVASLDDVGRAYDRINEAGIDLKMTFGRHTNDGVTSFYVATPSGFGIEIGYGGDLVDDGWVVKTYRSPSRWGHEPQKAGRP</sequence>
<dbReference type="GO" id="GO:0051213">
    <property type="term" value="F:dioxygenase activity"/>
    <property type="evidence" value="ECO:0007669"/>
    <property type="project" value="UniProtKB-KW"/>
</dbReference>
<evidence type="ECO:0000256" key="6">
    <source>
        <dbReference type="ARBA" id="ARBA00023002"/>
    </source>
</evidence>
<evidence type="ECO:0000256" key="7">
    <source>
        <dbReference type="ARBA" id="ARBA00023004"/>
    </source>
</evidence>
<evidence type="ECO:0000256" key="8">
    <source>
        <dbReference type="RuleBase" id="RU000683"/>
    </source>
</evidence>
<evidence type="ECO:0000256" key="1">
    <source>
        <dbReference type="ARBA" id="ARBA00001954"/>
    </source>
</evidence>
<comment type="similarity">
    <text evidence="2 8">Belongs to the extradiol ring-cleavage dioxygenase family.</text>
</comment>
<keyword evidence="7 8" id="KW-0408">Iron</keyword>
<organism evidence="10 11">
    <name type="scientific">Rhodococcus rhodochrous KG-21</name>
    <dbReference type="NCBI Taxonomy" id="1441923"/>
    <lineage>
        <taxon>Bacteria</taxon>
        <taxon>Bacillati</taxon>
        <taxon>Actinomycetota</taxon>
        <taxon>Actinomycetes</taxon>
        <taxon>Mycobacteriales</taxon>
        <taxon>Nocardiaceae</taxon>
        <taxon>Rhodococcus</taxon>
    </lineage>
</organism>
<dbReference type="RefSeq" id="WP_054372702.1">
    <property type="nucleotide sequence ID" value="NZ_AZYO01000023.1"/>
</dbReference>
<dbReference type="Pfam" id="PF00903">
    <property type="entry name" value="Glyoxalase"/>
    <property type="match status" value="1"/>
</dbReference>
<evidence type="ECO:0000256" key="4">
    <source>
        <dbReference type="ARBA" id="ARBA00022797"/>
    </source>
</evidence>
<dbReference type="PANTHER" id="PTHR36113">
    <property type="entry name" value="LYASE, PUTATIVE-RELATED-RELATED"/>
    <property type="match status" value="1"/>
</dbReference>
<comment type="caution">
    <text evidence="10">The sequence shown here is derived from an EMBL/GenBank/DDBJ whole genome shotgun (WGS) entry which is preliminary data.</text>
</comment>
<protein>
    <submittedName>
        <fullName evidence="10">Aromatic ring-opening dioxygenase LigA</fullName>
    </submittedName>
</protein>
<dbReference type="Proteomes" id="UP000037712">
    <property type="component" value="Unassembled WGS sequence"/>
</dbReference>
<dbReference type="PROSITE" id="PS51819">
    <property type="entry name" value="VOC"/>
    <property type="match status" value="2"/>
</dbReference>
<dbReference type="PANTHER" id="PTHR36113:SF1">
    <property type="entry name" value="GLYOXALASE_BLEOMYCIN RESISTANCE PROTEIN_DIOXYGENASE"/>
    <property type="match status" value="1"/>
</dbReference>
<accession>A0A0M8PP21</accession>
<evidence type="ECO:0000256" key="2">
    <source>
        <dbReference type="ARBA" id="ARBA00008784"/>
    </source>
</evidence>
<dbReference type="InterPro" id="IPR029068">
    <property type="entry name" value="Glyas_Bleomycin-R_OHBP_Dase"/>
</dbReference>
<comment type="cofactor">
    <cofactor evidence="1 8">
        <name>Fe(2+)</name>
        <dbReference type="ChEBI" id="CHEBI:29033"/>
    </cofactor>
</comment>
<dbReference type="CDD" id="cd07237">
    <property type="entry name" value="BphC1-RGP6_C_like"/>
    <property type="match status" value="1"/>
</dbReference>
<dbReference type="EMBL" id="AZYO01000023">
    <property type="protein sequence ID" value="KOS56139.1"/>
    <property type="molecule type" value="Genomic_DNA"/>
</dbReference>
<evidence type="ECO:0000256" key="3">
    <source>
        <dbReference type="ARBA" id="ARBA00022723"/>
    </source>
</evidence>
<keyword evidence="4 8" id="KW-0058">Aromatic hydrocarbons catabolism</keyword>